<evidence type="ECO:0000259" key="1">
    <source>
        <dbReference type="Pfam" id="PF00534"/>
    </source>
</evidence>
<dbReference type="AlphaFoldDB" id="A0A8J6ZWQ0"/>
<dbReference type="RefSeq" id="WP_193913364.1">
    <property type="nucleotide sequence ID" value="NZ_JADEXS020000001.1"/>
</dbReference>
<comment type="caution">
    <text evidence="2">The sequence shown here is derived from an EMBL/GenBank/DDBJ whole genome shotgun (WGS) entry which is preliminary data.</text>
</comment>
<protein>
    <submittedName>
        <fullName evidence="2">Glycosyltransferase family 4 protein</fullName>
    </submittedName>
</protein>
<feature type="domain" description="Glycosyl transferase family 1" evidence="1">
    <location>
        <begin position="212"/>
        <end position="359"/>
    </location>
</feature>
<dbReference type="GO" id="GO:0016757">
    <property type="term" value="F:glycosyltransferase activity"/>
    <property type="evidence" value="ECO:0007669"/>
    <property type="project" value="InterPro"/>
</dbReference>
<dbReference type="SUPFAM" id="SSF53756">
    <property type="entry name" value="UDP-Glycosyltransferase/glycogen phosphorylase"/>
    <property type="match status" value="1"/>
</dbReference>
<dbReference type="PANTHER" id="PTHR46401">
    <property type="entry name" value="GLYCOSYLTRANSFERASE WBBK-RELATED"/>
    <property type="match status" value="1"/>
</dbReference>
<dbReference type="CDD" id="cd03809">
    <property type="entry name" value="GT4_MtfB-like"/>
    <property type="match status" value="1"/>
</dbReference>
<dbReference type="PANTHER" id="PTHR46401:SF8">
    <property type="entry name" value="BLL6006 PROTEIN"/>
    <property type="match status" value="1"/>
</dbReference>
<dbReference type="InterPro" id="IPR001296">
    <property type="entry name" value="Glyco_trans_1"/>
</dbReference>
<proteinExistence type="predicted"/>
<evidence type="ECO:0000313" key="3">
    <source>
        <dbReference type="Proteomes" id="UP000622533"/>
    </source>
</evidence>
<dbReference type="Proteomes" id="UP000622533">
    <property type="component" value="Unassembled WGS sequence"/>
</dbReference>
<gene>
    <name evidence="2" type="ORF">IQ276_02260</name>
</gene>
<sequence length="398" mass="45266">MVKPLRIGILIQHDSGWAGGNIYIQNLVRAIAALPLEMRSPIEIYLIAKADAIANSYHDLEPLVTKICQANCLNSSFFNRLWWKVGRTIPFAKDKRLALLAQREQIDFLYPMVGNGGISWDFACNWAAWIPDFQHKYLPNFFSAVELQVLDSAFERIAQNAPMIVFSSQAAEADFRKFYPHSKAKTFVLNFCTIPQPTWFTGDPIAVQKSYNLNDNFFLVSNQFWIHKNHRIIIEALRILKQENIKPTVVCTGTLNDRRFPGYGDEILKLVHESDLADQFITLGFIGRVDQIQLMRRSLAVIQPSLFEGWSTVVEDARLLGKQIILSDLPVHFEQNPPGASFFRQDSASELAQTIKQVLPRLVPGPDLEAEAASRRVNQAQCRVYAEQFLQIVKSCKL</sequence>
<reference evidence="2" key="1">
    <citation type="submission" date="2020-10" db="EMBL/GenBank/DDBJ databases">
        <authorList>
            <person name="Castelo-Branco R."/>
            <person name="Eusebio N."/>
            <person name="Adriana R."/>
            <person name="Vieira A."/>
            <person name="Brugerolle De Fraissinette N."/>
            <person name="Rezende De Castro R."/>
            <person name="Schneider M.P."/>
            <person name="Vasconcelos V."/>
            <person name="Leao P.N."/>
        </authorList>
    </citation>
    <scope>NUCLEOTIDE SEQUENCE</scope>
    <source>
        <strain evidence="2">LEGE 12446</strain>
    </source>
</reference>
<dbReference type="Gene3D" id="3.40.50.2000">
    <property type="entry name" value="Glycogen Phosphorylase B"/>
    <property type="match status" value="1"/>
</dbReference>
<name>A0A8J6ZWQ0_DESMC</name>
<keyword evidence="3" id="KW-1185">Reference proteome</keyword>
<dbReference type="EMBL" id="JADEXS010000016">
    <property type="protein sequence ID" value="MBE9021326.1"/>
    <property type="molecule type" value="Genomic_DNA"/>
</dbReference>
<evidence type="ECO:0000313" key="2">
    <source>
        <dbReference type="EMBL" id="MBE9021326.1"/>
    </source>
</evidence>
<accession>A0A8J6ZWQ0</accession>
<dbReference type="Pfam" id="PF00534">
    <property type="entry name" value="Glycos_transf_1"/>
    <property type="match status" value="1"/>
</dbReference>
<organism evidence="2 3">
    <name type="scientific">Desmonostoc muscorum LEGE 12446</name>
    <dbReference type="NCBI Taxonomy" id="1828758"/>
    <lineage>
        <taxon>Bacteria</taxon>
        <taxon>Bacillati</taxon>
        <taxon>Cyanobacteriota</taxon>
        <taxon>Cyanophyceae</taxon>
        <taxon>Nostocales</taxon>
        <taxon>Nostocaceae</taxon>
        <taxon>Desmonostoc</taxon>
    </lineage>
</organism>